<dbReference type="InterPro" id="IPR051718">
    <property type="entry name" value="ARF_GTPase-activating"/>
</dbReference>
<feature type="region of interest" description="Disordered" evidence="2">
    <location>
        <begin position="466"/>
        <end position="546"/>
    </location>
</feature>
<feature type="region of interest" description="Disordered" evidence="2">
    <location>
        <begin position="257"/>
        <end position="443"/>
    </location>
</feature>
<gene>
    <name evidence="5" type="ORF">BU16DRAFT_524254</name>
</gene>
<dbReference type="PROSITE" id="PS50115">
    <property type="entry name" value="ARFGAP"/>
    <property type="match status" value="1"/>
</dbReference>
<dbReference type="PANTHER" id="PTHR45705">
    <property type="entry name" value="FI20236P1"/>
    <property type="match status" value="1"/>
</dbReference>
<feature type="compositionally biased region" description="Polar residues" evidence="2">
    <location>
        <begin position="380"/>
        <end position="397"/>
    </location>
</feature>
<evidence type="ECO:0000256" key="1">
    <source>
        <dbReference type="PROSITE-ProRule" id="PRU00288"/>
    </source>
</evidence>
<dbReference type="InterPro" id="IPR038508">
    <property type="entry name" value="ArfGAP_dom_sf"/>
</dbReference>
<dbReference type="GO" id="GO:0005737">
    <property type="term" value="C:cytoplasm"/>
    <property type="evidence" value="ECO:0007669"/>
    <property type="project" value="TreeGrafter"/>
</dbReference>
<feature type="domain" description="Arf-GAP" evidence="4">
    <location>
        <begin position="15"/>
        <end position="137"/>
    </location>
</feature>
<feature type="compositionally biased region" description="Low complexity" evidence="2">
    <location>
        <begin position="414"/>
        <end position="431"/>
    </location>
</feature>
<accession>A0A6A6R5I0</accession>
<feature type="compositionally biased region" description="Low complexity" evidence="2">
    <location>
        <begin position="306"/>
        <end position="320"/>
    </location>
</feature>
<feature type="region of interest" description="Disordered" evidence="2">
    <location>
        <begin position="569"/>
        <end position="602"/>
    </location>
</feature>
<dbReference type="SUPFAM" id="SSF46934">
    <property type="entry name" value="UBA-like"/>
    <property type="match status" value="1"/>
</dbReference>
<evidence type="ECO:0000259" key="3">
    <source>
        <dbReference type="PROSITE" id="PS50030"/>
    </source>
</evidence>
<dbReference type="Pfam" id="PF01412">
    <property type="entry name" value="ArfGap"/>
    <property type="match status" value="1"/>
</dbReference>
<dbReference type="PROSITE" id="PS50030">
    <property type="entry name" value="UBA"/>
    <property type="match status" value="1"/>
</dbReference>
<dbReference type="PRINTS" id="PR00405">
    <property type="entry name" value="REVINTRACTNG"/>
</dbReference>
<organism evidence="5 6">
    <name type="scientific">Lophium mytilinum</name>
    <dbReference type="NCBI Taxonomy" id="390894"/>
    <lineage>
        <taxon>Eukaryota</taxon>
        <taxon>Fungi</taxon>
        <taxon>Dikarya</taxon>
        <taxon>Ascomycota</taxon>
        <taxon>Pezizomycotina</taxon>
        <taxon>Dothideomycetes</taxon>
        <taxon>Pleosporomycetidae</taxon>
        <taxon>Mytilinidiales</taxon>
        <taxon>Mytilinidiaceae</taxon>
        <taxon>Lophium</taxon>
    </lineage>
</organism>
<feature type="compositionally biased region" description="Polar residues" evidence="2">
    <location>
        <begin position="167"/>
        <end position="180"/>
    </location>
</feature>
<feature type="compositionally biased region" description="Low complexity" evidence="2">
    <location>
        <begin position="489"/>
        <end position="544"/>
    </location>
</feature>
<keyword evidence="1" id="KW-0862">Zinc</keyword>
<dbReference type="FunFam" id="1.10.8.10:FF:000081">
    <property type="entry name" value="GTPase activating protein for Arf"/>
    <property type="match status" value="1"/>
</dbReference>
<dbReference type="Gene3D" id="1.10.8.10">
    <property type="entry name" value="DNA helicase RuvA subunit, C-terminal domain"/>
    <property type="match status" value="1"/>
</dbReference>
<protein>
    <submittedName>
        <fullName evidence="5">ArfGap-domain-containing protein</fullName>
    </submittedName>
</protein>
<feature type="domain" description="UBA" evidence="3">
    <location>
        <begin position="213"/>
        <end position="254"/>
    </location>
</feature>
<keyword evidence="6" id="KW-1185">Reference proteome</keyword>
<dbReference type="InterPro" id="IPR001164">
    <property type="entry name" value="ArfGAP_dom"/>
</dbReference>
<evidence type="ECO:0000313" key="5">
    <source>
        <dbReference type="EMBL" id="KAF2499809.1"/>
    </source>
</evidence>
<reference evidence="5" key="1">
    <citation type="journal article" date="2020" name="Stud. Mycol.">
        <title>101 Dothideomycetes genomes: a test case for predicting lifestyles and emergence of pathogens.</title>
        <authorList>
            <person name="Haridas S."/>
            <person name="Albert R."/>
            <person name="Binder M."/>
            <person name="Bloem J."/>
            <person name="Labutti K."/>
            <person name="Salamov A."/>
            <person name="Andreopoulos B."/>
            <person name="Baker S."/>
            <person name="Barry K."/>
            <person name="Bills G."/>
            <person name="Bluhm B."/>
            <person name="Cannon C."/>
            <person name="Castanera R."/>
            <person name="Culley D."/>
            <person name="Daum C."/>
            <person name="Ezra D."/>
            <person name="Gonzalez J."/>
            <person name="Henrissat B."/>
            <person name="Kuo A."/>
            <person name="Liang C."/>
            <person name="Lipzen A."/>
            <person name="Lutzoni F."/>
            <person name="Magnuson J."/>
            <person name="Mondo S."/>
            <person name="Nolan M."/>
            <person name="Ohm R."/>
            <person name="Pangilinan J."/>
            <person name="Park H.-J."/>
            <person name="Ramirez L."/>
            <person name="Alfaro M."/>
            <person name="Sun H."/>
            <person name="Tritt A."/>
            <person name="Yoshinaga Y."/>
            <person name="Zwiers L.-H."/>
            <person name="Turgeon B."/>
            <person name="Goodwin S."/>
            <person name="Spatafora J."/>
            <person name="Crous P."/>
            <person name="Grigoriev I."/>
        </authorList>
    </citation>
    <scope>NUCLEOTIDE SEQUENCE</scope>
    <source>
        <strain evidence="5">CBS 269.34</strain>
    </source>
</reference>
<evidence type="ECO:0000259" key="4">
    <source>
        <dbReference type="PROSITE" id="PS50115"/>
    </source>
</evidence>
<dbReference type="EMBL" id="MU004184">
    <property type="protein sequence ID" value="KAF2499809.1"/>
    <property type="molecule type" value="Genomic_DNA"/>
</dbReference>
<dbReference type="InterPro" id="IPR009060">
    <property type="entry name" value="UBA-like_sf"/>
</dbReference>
<feature type="region of interest" description="Disordered" evidence="2">
    <location>
        <begin position="125"/>
        <end position="195"/>
    </location>
</feature>
<feature type="compositionally biased region" description="Polar residues" evidence="2">
    <location>
        <begin position="129"/>
        <end position="145"/>
    </location>
</feature>
<dbReference type="AlphaFoldDB" id="A0A6A6R5I0"/>
<feature type="compositionally biased region" description="Polar residues" evidence="2">
    <location>
        <begin position="466"/>
        <end position="488"/>
    </location>
</feature>
<feature type="compositionally biased region" description="Low complexity" evidence="2">
    <location>
        <begin position="357"/>
        <end position="375"/>
    </location>
</feature>
<dbReference type="SMART" id="SM00105">
    <property type="entry name" value="ArfGap"/>
    <property type="match status" value="1"/>
</dbReference>
<evidence type="ECO:0000256" key="2">
    <source>
        <dbReference type="SAM" id="MobiDB-lite"/>
    </source>
</evidence>
<dbReference type="Proteomes" id="UP000799750">
    <property type="component" value="Unassembled WGS sequence"/>
</dbReference>
<dbReference type="SMART" id="SM00165">
    <property type="entry name" value="UBA"/>
    <property type="match status" value="1"/>
</dbReference>
<dbReference type="PANTHER" id="PTHR45705:SF7">
    <property type="entry name" value="ACTIVATING PROTEIN FOR ARF, PUTATIVE (AFU_ORTHOLOGUE AFUA_4G09120)-RELATED"/>
    <property type="match status" value="1"/>
</dbReference>
<dbReference type="FunFam" id="1.10.220.150:FF:000026">
    <property type="entry name" value="GTPase activating protein for Arf, putative"/>
    <property type="match status" value="1"/>
</dbReference>
<dbReference type="InterPro" id="IPR015940">
    <property type="entry name" value="UBA"/>
</dbReference>
<dbReference type="InterPro" id="IPR037278">
    <property type="entry name" value="ARFGAP/RecO"/>
</dbReference>
<dbReference type="SUPFAM" id="SSF57863">
    <property type="entry name" value="ArfGap/RecO-like zinc finger"/>
    <property type="match status" value="1"/>
</dbReference>
<name>A0A6A6R5I0_9PEZI</name>
<dbReference type="OrthoDB" id="10266696at2759"/>
<proteinExistence type="predicted"/>
<dbReference type="GO" id="GO:0005096">
    <property type="term" value="F:GTPase activator activity"/>
    <property type="evidence" value="ECO:0007669"/>
    <property type="project" value="InterPro"/>
</dbReference>
<feature type="compositionally biased region" description="Polar residues" evidence="2">
    <location>
        <begin position="588"/>
        <end position="600"/>
    </location>
</feature>
<feature type="compositionally biased region" description="Polar residues" evidence="2">
    <location>
        <begin position="321"/>
        <end position="350"/>
    </location>
</feature>
<keyword evidence="1" id="KW-0479">Metal-binding</keyword>
<dbReference type="Gene3D" id="1.10.220.150">
    <property type="entry name" value="Arf GTPase activating protein"/>
    <property type="match status" value="1"/>
</dbReference>
<dbReference type="GO" id="GO:0008270">
    <property type="term" value="F:zinc ion binding"/>
    <property type="evidence" value="ECO:0007669"/>
    <property type="project" value="UniProtKB-KW"/>
</dbReference>
<sequence length="668" mass="72747">MAAFASKRQQARNERALQDLIKNVPGNDRCADCAARNPGWASWSLGIFLCMRCAALHRKLGTHISKVKSLSMDKWDNEQVDNMKRTGNTESNRLFNPRNVQPNIPIDADEVDGALERFIRQKYEHKAFTTDSRPGTRQNTGSTSSVEDRPPPLPPKPGKRFGFGLRASSSTFPSSRNVTPPISPRLGGFAEESPPRVSKASRVFGSNVSGSGEGLESKLATLRDMGFPDDRRNTTVLKGLNGNLDKAVEALIRLGEGASSTARNGPPAPPEKPTASGITIDRTRPAPASTQSSNPFDQLDNEPRNQQQALPPVPQLQTQQHTNTATSYSHPASPSNPYNPFLPQPQQTLYGQPPLEQSFQNLQLSQQPQQPLFPNRTGGFDNQSQVPQQTNPFQHSFTPPPVPQIPPQYNAFFQQQPAQQQISQPQTAQSTGAGGNPFLRSSRSQVFAPTNPFEQQQRYNAPMAQGYQSSQAFSASHVQPANPFQNQTSAQSMPQQQSLQQESFQPAQFQNQQQPFNPSSLLQFQPSNPYQPQHQQQAQQPSPFQHDKSSILALYNYPQLAPIRADSIPSQMASTDPSAPAPPGLKQRSVTMPVTSSTAPTGPAPGSMNPFAPMQGQAHAQNASPAVGNLGNPGTPRHVSNESVDFAGLMGGRHSPDAFSGLSARFVR</sequence>
<evidence type="ECO:0000313" key="6">
    <source>
        <dbReference type="Proteomes" id="UP000799750"/>
    </source>
</evidence>
<dbReference type="CDD" id="cd08204">
    <property type="entry name" value="ArfGap"/>
    <property type="match status" value="1"/>
</dbReference>
<keyword evidence="1" id="KW-0863">Zinc-finger</keyword>